<dbReference type="PROSITE" id="PS51257">
    <property type="entry name" value="PROKAR_LIPOPROTEIN"/>
    <property type="match status" value="1"/>
</dbReference>
<reference evidence="3 4" key="1">
    <citation type="submission" date="2015-06" db="EMBL/GenBank/DDBJ databases">
        <title>Genome sequence of the organohalide-respiring Dehalogenimonas alkenigignens type strain (IP3-3T).</title>
        <authorList>
            <person name="Key T.A."/>
            <person name="Richmond D.P."/>
            <person name="Bowman K.S."/>
            <person name="Cho Y.-J."/>
            <person name="Chun J."/>
            <person name="da Costa M.S."/>
            <person name="Rainey F.A."/>
            <person name="Moe W.M."/>
        </authorList>
    </citation>
    <scope>NUCLEOTIDE SEQUENCE [LARGE SCALE GENOMIC DNA]</scope>
    <source>
        <strain evidence="3 4">IP3-3</strain>
    </source>
</reference>
<feature type="chain" id="PRO_5006902682" evidence="1">
    <location>
        <begin position="19"/>
        <end position="140"/>
    </location>
</feature>
<dbReference type="STRING" id="1217799.DEALK_12390"/>
<keyword evidence="3" id="KW-0808">Transferase</keyword>
<dbReference type="InterPro" id="IPR036873">
    <property type="entry name" value="Rhodanese-like_dom_sf"/>
</dbReference>
<dbReference type="InterPro" id="IPR050229">
    <property type="entry name" value="GlpE_sulfurtransferase"/>
</dbReference>
<accession>A0A0W0GIJ6</accession>
<keyword evidence="1" id="KW-0732">Signal</keyword>
<gene>
    <name evidence="3" type="ORF">DEALK_12390</name>
</gene>
<keyword evidence="4" id="KW-1185">Reference proteome</keyword>
<sequence>MRKFIGVITVMALAAAFAGCSDEPSVTLPGQIIKEISAAEAYAMVQQNAGKADFIILDVRTPSEYTGGHLAGALLIDFNSGSFRTEVDKLDKSKRYLVYCRTSNRSGQAVAVMKELGFKEVYDMDGGIVAWEAAGYPTVK</sequence>
<dbReference type="Proteomes" id="UP000053947">
    <property type="component" value="Unassembled WGS sequence"/>
</dbReference>
<proteinExistence type="predicted"/>
<dbReference type="SUPFAM" id="SSF52821">
    <property type="entry name" value="Rhodanese/Cell cycle control phosphatase"/>
    <property type="match status" value="1"/>
</dbReference>
<feature type="signal peptide" evidence="1">
    <location>
        <begin position="1"/>
        <end position="18"/>
    </location>
</feature>
<dbReference type="CDD" id="cd00158">
    <property type="entry name" value="RHOD"/>
    <property type="match status" value="1"/>
</dbReference>
<feature type="domain" description="Rhodanese" evidence="2">
    <location>
        <begin position="50"/>
        <end position="140"/>
    </location>
</feature>
<protein>
    <submittedName>
        <fullName evidence="3">Rhodanese-related sulfurtransferase</fullName>
    </submittedName>
</protein>
<comment type="caution">
    <text evidence="3">The sequence shown here is derived from an EMBL/GenBank/DDBJ whole genome shotgun (WGS) entry which is preliminary data.</text>
</comment>
<evidence type="ECO:0000256" key="1">
    <source>
        <dbReference type="SAM" id="SignalP"/>
    </source>
</evidence>
<dbReference type="GO" id="GO:0016740">
    <property type="term" value="F:transferase activity"/>
    <property type="evidence" value="ECO:0007669"/>
    <property type="project" value="UniProtKB-KW"/>
</dbReference>
<name>A0A0W0GIJ6_9CHLR</name>
<dbReference type="PANTHER" id="PTHR43031">
    <property type="entry name" value="FAD-DEPENDENT OXIDOREDUCTASE"/>
    <property type="match status" value="1"/>
</dbReference>
<dbReference type="PROSITE" id="PS50206">
    <property type="entry name" value="RHODANESE_3"/>
    <property type="match status" value="1"/>
</dbReference>
<dbReference type="SMART" id="SM00450">
    <property type="entry name" value="RHOD"/>
    <property type="match status" value="1"/>
</dbReference>
<evidence type="ECO:0000313" key="3">
    <source>
        <dbReference type="EMBL" id="KTB48393.1"/>
    </source>
</evidence>
<evidence type="ECO:0000259" key="2">
    <source>
        <dbReference type="PROSITE" id="PS50206"/>
    </source>
</evidence>
<dbReference type="RefSeq" id="WP_240608177.1">
    <property type="nucleotide sequence ID" value="NZ_KQ758903.1"/>
</dbReference>
<dbReference type="EMBL" id="LFDV01000002">
    <property type="protein sequence ID" value="KTB48393.1"/>
    <property type="molecule type" value="Genomic_DNA"/>
</dbReference>
<dbReference type="AlphaFoldDB" id="A0A0W0GIJ6"/>
<evidence type="ECO:0000313" key="4">
    <source>
        <dbReference type="Proteomes" id="UP000053947"/>
    </source>
</evidence>
<dbReference type="Gene3D" id="3.40.250.10">
    <property type="entry name" value="Rhodanese-like domain"/>
    <property type="match status" value="1"/>
</dbReference>
<organism evidence="3 4">
    <name type="scientific">Dehalogenimonas alkenigignens</name>
    <dbReference type="NCBI Taxonomy" id="1217799"/>
    <lineage>
        <taxon>Bacteria</taxon>
        <taxon>Bacillati</taxon>
        <taxon>Chloroflexota</taxon>
        <taxon>Dehalococcoidia</taxon>
        <taxon>Dehalococcoidales</taxon>
        <taxon>Dehalococcoidaceae</taxon>
        <taxon>Dehalogenimonas</taxon>
    </lineage>
</organism>
<dbReference type="PANTHER" id="PTHR43031:SF1">
    <property type="entry name" value="PYRIDINE NUCLEOTIDE-DISULPHIDE OXIDOREDUCTASE"/>
    <property type="match status" value="1"/>
</dbReference>
<dbReference type="InterPro" id="IPR001763">
    <property type="entry name" value="Rhodanese-like_dom"/>
</dbReference>
<dbReference type="Pfam" id="PF00581">
    <property type="entry name" value="Rhodanese"/>
    <property type="match status" value="1"/>
</dbReference>